<dbReference type="PANTHER" id="PTHR10742:SF398">
    <property type="entry name" value="AMINE OXIDASE DOMAIN-CONTAINING PROTEIN-RELATED"/>
    <property type="match status" value="1"/>
</dbReference>
<dbReference type="InterPro" id="IPR036188">
    <property type="entry name" value="FAD/NAD-bd_sf"/>
</dbReference>
<proteinExistence type="predicted"/>
<name>A0A2S2R0N3_9HEMI</name>
<dbReference type="Gene3D" id="3.50.50.60">
    <property type="entry name" value="FAD/NAD(P)-binding domain"/>
    <property type="match status" value="1"/>
</dbReference>
<dbReference type="InterPro" id="IPR050281">
    <property type="entry name" value="Flavin_monoamine_oxidase"/>
</dbReference>
<dbReference type="EMBL" id="GGMS01013739">
    <property type="protein sequence ID" value="MBY82942.1"/>
    <property type="molecule type" value="Transcribed_RNA"/>
</dbReference>
<dbReference type="AlphaFoldDB" id="A0A2S2R0N3"/>
<protein>
    <submittedName>
        <fullName evidence="2">Putative polyamine oxidase 5</fullName>
    </submittedName>
</protein>
<dbReference type="SUPFAM" id="SSF51905">
    <property type="entry name" value="FAD/NAD(P)-binding domain"/>
    <property type="match status" value="1"/>
</dbReference>
<dbReference type="Pfam" id="PF01593">
    <property type="entry name" value="Amino_oxidase"/>
    <property type="match status" value="1"/>
</dbReference>
<evidence type="ECO:0000259" key="1">
    <source>
        <dbReference type="Pfam" id="PF01593"/>
    </source>
</evidence>
<gene>
    <name evidence="2" type="primary">PAO5</name>
    <name evidence="2" type="ORF">g.180116</name>
</gene>
<evidence type="ECO:0000313" key="2">
    <source>
        <dbReference type="EMBL" id="MBY82942.1"/>
    </source>
</evidence>
<accession>A0A2S2R0N3</accession>
<feature type="domain" description="Amine oxidase" evidence="1">
    <location>
        <begin position="14"/>
        <end position="95"/>
    </location>
</feature>
<dbReference type="InterPro" id="IPR002937">
    <property type="entry name" value="Amino_oxidase"/>
</dbReference>
<dbReference type="PANTHER" id="PTHR10742">
    <property type="entry name" value="FLAVIN MONOAMINE OXIDASE"/>
    <property type="match status" value="1"/>
</dbReference>
<dbReference type="GO" id="GO:0046592">
    <property type="term" value="F:polyamine oxidase activity"/>
    <property type="evidence" value="ECO:0007669"/>
    <property type="project" value="TreeGrafter"/>
</dbReference>
<organism evidence="2">
    <name type="scientific">Sipha flava</name>
    <name type="common">yellow sugarcane aphid</name>
    <dbReference type="NCBI Taxonomy" id="143950"/>
    <lineage>
        <taxon>Eukaryota</taxon>
        <taxon>Metazoa</taxon>
        <taxon>Ecdysozoa</taxon>
        <taxon>Arthropoda</taxon>
        <taxon>Hexapoda</taxon>
        <taxon>Insecta</taxon>
        <taxon>Pterygota</taxon>
        <taxon>Neoptera</taxon>
        <taxon>Paraneoptera</taxon>
        <taxon>Hemiptera</taxon>
        <taxon>Sternorrhyncha</taxon>
        <taxon>Aphidomorpha</taxon>
        <taxon>Aphidoidea</taxon>
        <taxon>Aphididae</taxon>
        <taxon>Sipha</taxon>
    </lineage>
</organism>
<dbReference type="OrthoDB" id="5046242at2759"/>
<reference evidence="2" key="1">
    <citation type="submission" date="2018-04" db="EMBL/GenBank/DDBJ databases">
        <title>Transcriptome assembly of Sipha flava.</title>
        <authorList>
            <person name="Scully E.D."/>
            <person name="Geib S.M."/>
            <person name="Palmer N.A."/>
            <person name="Koch K."/>
            <person name="Bradshaw J."/>
            <person name="Heng-Moss T."/>
            <person name="Sarath G."/>
        </authorList>
    </citation>
    <scope>NUCLEOTIDE SEQUENCE</scope>
</reference>
<sequence>MARSYTVIIIGSGVSGIAAATKLLKNKFNNFIILEAENRIGGRIQTLPFGDGHIELGAQWIHGEEGNVVYNMASDQNLVSDRRETMQQFMNSTFVTSSGCEIKSDRLREYIKVAYSVFDDSPKDDLERFMSLGELFHKRTENILIDSEELPLKQFINWCQHYQNSYNGSDNWFEASAINIDTYKTCPGYPAISWKSKGFSTIIDLLQVWKYTAPVN</sequence>